<evidence type="ECO:0000256" key="4">
    <source>
        <dbReference type="ARBA" id="ARBA00012045"/>
    </source>
</evidence>
<dbReference type="GO" id="GO:0034039">
    <property type="term" value="F:8-oxo-7,8-dihydroguanine DNA N-glycosylase activity"/>
    <property type="evidence" value="ECO:0007669"/>
    <property type="project" value="TreeGrafter"/>
</dbReference>
<dbReference type="EC" id="3.2.2.31" evidence="4 14"/>
<dbReference type="Gene3D" id="3.90.79.10">
    <property type="entry name" value="Nucleoside Triphosphate Pyrophosphohydrolase"/>
    <property type="match status" value="1"/>
</dbReference>
<dbReference type="InterPro" id="IPR005760">
    <property type="entry name" value="A/G_AdeGlyc_MutY"/>
</dbReference>
<evidence type="ECO:0000256" key="7">
    <source>
        <dbReference type="ARBA" id="ARBA00022723"/>
    </source>
</evidence>
<evidence type="ECO:0000313" key="16">
    <source>
        <dbReference type="EMBL" id="THJ34277.1"/>
    </source>
</evidence>
<dbReference type="InterPro" id="IPR003265">
    <property type="entry name" value="HhH-GPD_domain"/>
</dbReference>
<keyword evidence="11" id="KW-0411">Iron-sulfur</keyword>
<dbReference type="EMBL" id="SSWX01000007">
    <property type="protein sequence ID" value="THJ34277.1"/>
    <property type="molecule type" value="Genomic_DNA"/>
</dbReference>
<comment type="catalytic activity">
    <reaction evidence="1 14">
        <text>Hydrolyzes free adenine bases from 7,8-dihydro-8-oxoguanine:adenine mismatched double-stranded DNA, leaving an apurinic site.</text>
        <dbReference type="EC" id="3.2.2.31"/>
    </reaction>
</comment>
<evidence type="ECO:0000256" key="8">
    <source>
        <dbReference type="ARBA" id="ARBA00022763"/>
    </source>
</evidence>
<keyword evidence="17" id="KW-1185">Reference proteome</keyword>
<protein>
    <recommendedName>
        <fullName evidence="5 14">Adenine DNA glycosylase</fullName>
        <ecNumber evidence="4 14">3.2.2.31</ecNumber>
    </recommendedName>
</protein>
<keyword evidence="8 14" id="KW-0227">DNA damage</keyword>
<dbReference type="GO" id="GO:0032357">
    <property type="term" value="F:oxidized purine DNA binding"/>
    <property type="evidence" value="ECO:0007669"/>
    <property type="project" value="TreeGrafter"/>
</dbReference>
<evidence type="ECO:0000256" key="11">
    <source>
        <dbReference type="ARBA" id="ARBA00023014"/>
    </source>
</evidence>
<evidence type="ECO:0000256" key="5">
    <source>
        <dbReference type="ARBA" id="ARBA00022023"/>
    </source>
</evidence>
<dbReference type="NCBIfam" id="TIGR01084">
    <property type="entry name" value="mutY"/>
    <property type="match status" value="1"/>
</dbReference>
<organism evidence="16 17">
    <name type="scientific">Lampropedia aestuarii</name>
    <dbReference type="NCBI Taxonomy" id="2562762"/>
    <lineage>
        <taxon>Bacteria</taxon>
        <taxon>Pseudomonadati</taxon>
        <taxon>Pseudomonadota</taxon>
        <taxon>Betaproteobacteria</taxon>
        <taxon>Burkholderiales</taxon>
        <taxon>Comamonadaceae</taxon>
        <taxon>Lampropedia</taxon>
    </lineage>
</organism>
<gene>
    <name evidence="16" type="primary">mutY</name>
    <name evidence="16" type="ORF">E8K88_07080</name>
</gene>
<dbReference type="AlphaFoldDB" id="A0A4S5BNM5"/>
<dbReference type="InterPro" id="IPR011257">
    <property type="entry name" value="DNA_glycosylase"/>
</dbReference>
<dbReference type="CDD" id="cd00056">
    <property type="entry name" value="ENDO3c"/>
    <property type="match status" value="1"/>
</dbReference>
<dbReference type="InterPro" id="IPR023170">
    <property type="entry name" value="HhH_base_excis_C"/>
</dbReference>
<dbReference type="GO" id="GO:0006284">
    <property type="term" value="P:base-excision repair"/>
    <property type="evidence" value="ECO:0007669"/>
    <property type="project" value="UniProtKB-UniRule"/>
</dbReference>
<reference evidence="16 17" key="1">
    <citation type="submission" date="2019-04" db="EMBL/GenBank/DDBJ databases">
        <title>Lampropedia sp YIM MLB12 draf genome.</title>
        <authorList>
            <person name="Wang Y.-X."/>
        </authorList>
    </citation>
    <scope>NUCLEOTIDE SEQUENCE [LARGE SCALE GENOMIC DNA]</scope>
    <source>
        <strain evidence="16 17">YIM MLB12</strain>
    </source>
</reference>
<evidence type="ECO:0000256" key="12">
    <source>
        <dbReference type="ARBA" id="ARBA00023204"/>
    </source>
</evidence>
<evidence type="ECO:0000256" key="1">
    <source>
        <dbReference type="ARBA" id="ARBA00000843"/>
    </source>
</evidence>
<evidence type="ECO:0000256" key="10">
    <source>
        <dbReference type="ARBA" id="ARBA00023004"/>
    </source>
</evidence>
<keyword evidence="13 14" id="KW-0326">Glycosidase</keyword>
<dbReference type="SUPFAM" id="SSF48150">
    <property type="entry name" value="DNA-glycosylase"/>
    <property type="match status" value="1"/>
</dbReference>
<dbReference type="SMART" id="SM00478">
    <property type="entry name" value="ENDO3c"/>
    <property type="match status" value="1"/>
</dbReference>
<dbReference type="FunFam" id="1.10.340.30:FF:000002">
    <property type="entry name" value="Adenine DNA glycosylase"/>
    <property type="match status" value="1"/>
</dbReference>
<dbReference type="GO" id="GO:0006298">
    <property type="term" value="P:mismatch repair"/>
    <property type="evidence" value="ECO:0007669"/>
    <property type="project" value="TreeGrafter"/>
</dbReference>
<feature type="domain" description="HhH-GPD" evidence="15">
    <location>
        <begin position="38"/>
        <end position="193"/>
    </location>
</feature>
<dbReference type="SUPFAM" id="SSF55811">
    <property type="entry name" value="Nudix"/>
    <property type="match status" value="1"/>
</dbReference>
<comment type="cofactor">
    <cofactor evidence="14">
        <name>[4Fe-4S] cluster</name>
        <dbReference type="ChEBI" id="CHEBI:49883"/>
    </cofactor>
    <text evidence="14">Binds 1 [4Fe-4S] cluster.</text>
</comment>
<evidence type="ECO:0000256" key="9">
    <source>
        <dbReference type="ARBA" id="ARBA00022801"/>
    </source>
</evidence>
<evidence type="ECO:0000256" key="13">
    <source>
        <dbReference type="ARBA" id="ARBA00023295"/>
    </source>
</evidence>
<dbReference type="GO" id="GO:0051539">
    <property type="term" value="F:4 iron, 4 sulfur cluster binding"/>
    <property type="evidence" value="ECO:0007669"/>
    <property type="project" value="UniProtKB-UniRule"/>
</dbReference>
<proteinExistence type="inferred from homology"/>
<dbReference type="Gene3D" id="1.10.1670.10">
    <property type="entry name" value="Helix-hairpin-Helix base-excision DNA repair enzymes (C-terminal)"/>
    <property type="match status" value="1"/>
</dbReference>
<name>A0A4S5BNM5_9BURK</name>
<dbReference type="CDD" id="cd03431">
    <property type="entry name" value="NUDIX_DNA_Glycosylase_C-MutY"/>
    <property type="match status" value="1"/>
</dbReference>
<dbReference type="RefSeq" id="WP_136405952.1">
    <property type="nucleotide sequence ID" value="NZ_SSWX01000007.1"/>
</dbReference>
<dbReference type="GO" id="GO:0035485">
    <property type="term" value="F:adenine/guanine mispair binding"/>
    <property type="evidence" value="ECO:0007669"/>
    <property type="project" value="TreeGrafter"/>
</dbReference>
<sequence length="367" mass="41055">MQNTFSDALVAWQRSHGRQGLPWQNTQDPYRVWLSEIMLQQTQVQTVLGYYQRFLNAFPTVQDLAAASVDEVMPYWSGLGYYSRARNLHRAAQMVVERFGGQFPQDPDLLIELPGIGRSTAHAIASFCFGLPHTIFDANVQRVMARYWAFDQDLAGTAAVRTLWSMAQTLVPPQGGLDTMPAYTQGLMDLGATVCTAKHPQCSACPVQRSCRALQSGLVDVLPRKTRKLKRTTSTWYWLVIVHGDQILLGKRSDTGIWAQLYCFETFASEAELEAAWQQLSGDSSQLQWHGSFKHVLTHKDLHLVPVVVHLSDMPLPAAEHLLQQVALDSTKKWADVQAVLAGQWAVPAPLLAWLTHTELGEAVGYR</sequence>
<evidence type="ECO:0000259" key="15">
    <source>
        <dbReference type="SMART" id="SM00478"/>
    </source>
</evidence>
<accession>A0A4S5BNM5</accession>
<keyword evidence="7" id="KW-0479">Metal-binding</keyword>
<dbReference type="GO" id="GO:0046872">
    <property type="term" value="F:metal ion binding"/>
    <property type="evidence" value="ECO:0007669"/>
    <property type="project" value="UniProtKB-UniRule"/>
</dbReference>
<dbReference type="Pfam" id="PF00730">
    <property type="entry name" value="HhH-GPD"/>
    <property type="match status" value="1"/>
</dbReference>
<dbReference type="Proteomes" id="UP000306236">
    <property type="component" value="Unassembled WGS sequence"/>
</dbReference>
<evidence type="ECO:0000313" key="17">
    <source>
        <dbReference type="Proteomes" id="UP000306236"/>
    </source>
</evidence>
<dbReference type="InterPro" id="IPR015797">
    <property type="entry name" value="NUDIX_hydrolase-like_dom_sf"/>
</dbReference>
<evidence type="ECO:0000256" key="14">
    <source>
        <dbReference type="RuleBase" id="RU365096"/>
    </source>
</evidence>
<dbReference type="InterPro" id="IPR044298">
    <property type="entry name" value="MIG/MutY"/>
</dbReference>
<keyword evidence="12" id="KW-0234">DNA repair</keyword>
<comment type="caution">
    <text evidence="16">The sequence shown here is derived from an EMBL/GenBank/DDBJ whole genome shotgun (WGS) entry which is preliminary data.</text>
</comment>
<dbReference type="OrthoDB" id="9802365at2"/>
<dbReference type="InterPro" id="IPR029119">
    <property type="entry name" value="MutY_C"/>
</dbReference>
<dbReference type="PANTHER" id="PTHR42944:SF1">
    <property type="entry name" value="ADENINE DNA GLYCOSYLASE"/>
    <property type="match status" value="1"/>
</dbReference>
<dbReference type="GO" id="GO:0000701">
    <property type="term" value="F:purine-specific mismatch base pair DNA N-glycosylase activity"/>
    <property type="evidence" value="ECO:0007669"/>
    <property type="project" value="UniProtKB-EC"/>
</dbReference>
<comment type="similarity">
    <text evidence="3 14">Belongs to the Nth/MutY family.</text>
</comment>
<evidence type="ECO:0000256" key="6">
    <source>
        <dbReference type="ARBA" id="ARBA00022485"/>
    </source>
</evidence>
<comment type="function">
    <text evidence="2">Adenine glycosylase active on G-A mispairs. MutY also corrects error-prone DNA synthesis past GO lesions which are due to the oxidatively damaged form of guanine: 7,8-dihydro-8-oxoguanine (8-oxo-dGTP).</text>
</comment>
<dbReference type="InterPro" id="IPR000445">
    <property type="entry name" value="HhH_motif"/>
</dbReference>
<dbReference type="Gene3D" id="1.10.340.30">
    <property type="entry name" value="Hypothetical protein, domain 2"/>
    <property type="match status" value="1"/>
</dbReference>
<keyword evidence="10 14" id="KW-0408">Iron</keyword>
<keyword evidence="6" id="KW-0004">4Fe-4S</keyword>
<dbReference type="Pfam" id="PF00633">
    <property type="entry name" value="HHH"/>
    <property type="match status" value="1"/>
</dbReference>
<evidence type="ECO:0000256" key="2">
    <source>
        <dbReference type="ARBA" id="ARBA00002933"/>
    </source>
</evidence>
<evidence type="ECO:0000256" key="3">
    <source>
        <dbReference type="ARBA" id="ARBA00008343"/>
    </source>
</evidence>
<dbReference type="PANTHER" id="PTHR42944">
    <property type="entry name" value="ADENINE DNA GLYCOSYLASE"/>
    <property type="match status" value="1"/>
</dbReference>
<dbReference type="Pfam" id="PF14815">
    <property type="entry name" value="NUDIX_4"/>
    <property type="match status" value="1"/>
</dbReference>
<keyword evidence="9" id="KW-0378">Hydrolase</keyword>